<comment type="cofactor">
    <cofactor evidence="12">
        <name>[4Fe-4S] cluster</name>
        <dbReference type="ChEBI" id="CHEBI:49883"/>
    </cofactor>
    <text evidence="12">Binds 1 [4Fe-4S] cluster per subunit. Following nitrosylation of the [4Fe-4S] cluster binds 1 [4Fe-8(NO)] cluster per subunit.</text>
</comment>
<keyword evidence="6 12" id="KW-0408">Iron</keyword>
<accession>A0A917VWD5</accession>
<reference evidence="15" key="2">
    <citation type="submission" date="2020-09" db="EMBL/GenBank/DDBJ databases">
        <authorList>
            <person name="Sun Q."/>
            <person name="Zhou Y."/>
        </authorList>
    </citation>
    <scope>NUCLEOTIDE SEQUENCE</scope>
    <source>
        <strain evidence="15">CGMCC 4.3508</strain>
    </source>
</reference>
<evidence type="ECO:0000256" key="5">
    <source>
        <dbReference type="ARBA" id="ARBA00022723"/>
    </source>
</evidence>
<feature type="region of interest" description="Disordered" evidence="13">
    <location>
        <begin position="79"/>
        <end position="98"/>
    </location>
</feature>
<dbReference type="PANTHER" id="PTHR38839">
    <property type="entry name" value="TRANSCRIPTIONAL REGULATOR WHID-RELATED"/>
    <property type="match status" value="1"/>
</dbReference>
<dbReference type="Pfam" id="PF02467">
    <property type="entry name" value="Whib"/>
    <property type="match status" value="1"/>
</dbReference>
<organism evidence="15 16">
    <name type="scientific">Nocardia jinanensis</name>
    <dbReference type="NCBI Taxonomy" id="382504"/>
    <lineage>
        <taxon>Bacteria</taxon>
        <taxon>Bacillati</taxon>
        <taxon>Actinomycetota</taxon>
        <taxon>Actinomycetes</taxon>
        <taxon>Mycobacteriales</taxon>
        <taxon>Nocardiaceae</taxon>
        <taxon>Nocardia</taxon>
    </lineage>
</organism>
<evidence type="ECO:0000256" key="1">
    <source>
        <dbReference type="ARBA" id="ARBA00004496"/>
    </source>
</evidence>
<comment type="PTM">
    <text evidence="12">The Fe-S cluster can be nitrosylated by nitric oxide (NO).</text>
</comment>
<dbReference type="PROSITE" id="PS51674">
    <property type="entry name" value="4FE4S_WBL"/>
    <property type="match status" value="1"/>
</dbReference>
<proteinExistence type="inferred from homology"/>
<dbReference type="GO" id="GO:0003677">
    <property type="term" value="F:DNA binding"/>
    <property type="evidence" value="ECO:0007669"/>
    <property type="project" value="UniProtKB-UniRule"/>
</dbReference>
<reference evidence="15" key="1">
    <citation type="journal article" date="2014" name="Int. J. Syst. Evol. Microbiol.">
        <title>Complete genome sequence of Corynebacterium casei LMG S-19264T (=DSM 44701T), isolated from a smear-ripened cheese.</title>
        <authorList>
            <consortium name="US DOE Joint Genome Institute (JGI-PGF)"/>
            <person name="Walter F."/>
            <person name="Albersmeier A."/>
            <person name="Kalinowski J."/>
            <person name="Ruckert C."/>
        </authorList>
    </citation>
    <scope>NUCLEOTIDE SEQUENCE</scope>
    <source>
        <strain evidence="15">CGMCC 4.3508</strain>
    </source>
</reference>
<dbReference type="GO" id="GO:0045892">
    <property type="term" value="P:negative regulation of DNA-templated transcription"/>
    <property type="evidence" value="ECO:0007669"/>
    <property type="project" value="TreeGrafter"/>
</dbReference>
<comment type="function">
    <text evidence="12">Acts as a transcriptional regulator. Probably redox-responsive. The apo- but not holo-form probably binds DNA.</text>
</comment>
<dbReference type="GO" id="GO:0035731">
    <property type="term" value="F:dinitrosyl-iron complex binding"/>
    <property type="evidence" value="ECO:0007669"/>
    <property type="project" value="UniProtKB-UniRule"/>
</dbReference>
<evidence type="ECO:0000256" key="12">
    <source>
        <dbReference type="HAMAP-Rule" id="MF_01479"/>
    </source>
</evidence>
<feature type="binding site" evidence="12">
    <location>
        <position position="62"/>
    </location>
    <ligand>
        <name>[4Fe-4S] cluster</name>
        <dbReference type="ChEBI" id="CHEBI:49883"/>
    </ligand>
</feature>
<keyword evidence="5 12" id="KW-0479">Metal-binding</keyword>
<dbReference type="GO" id="GO:0051539">
    <property type="term" value="F:4 iron, 4 sulfur cluster binding"/>
    <property type="evidence" value="ECO:0007669"/>
    <property type="project" value="UniProtKB-UniRule"/>
</dbReference>
<evidence type="ECO:0000256" key="7">
    <source>
        <dbReference type="ARBA" id="ARBA00023014"/>
    </source>
</evidence>
<dbReference type="InterPro" id="IPR003482">
    <property type="entry name" value="Whib"/>
</dbReference>
<dbReference type="EMBL" id="BMMH01000016">
    <property type="protein sequence ID" value="GGL34358.1"/>
    <property type="molecule type" value="Genomic_DNA"/>
</dbReference>
<dbReference type="GO" id="GO:0047134">
    <property type="term" value="F:protein-disulfide reductase [NAD(P)H] activity"/>
    <property type="evidence" value="ECO:0007669"/>
    <property type="project" value="TreeGrafter"/>
</dbReference>
<evidence type="ECO:0000256" key="11">
    <source>
        <dbReference type="ARBA" id="ARBA00023163"/>
    </source>
</evidence>
<feature type="binding site" evidence="12">
    <location>
        <position position="23"/>
    </location>
    <ligand>
        <name>[4Fe-4S] cluster</name>
        <dbReference type="ChEBI" id="CHEBI:49883"/>
    </ligand>
</feature>
<keyword evidence="11 12" id="KW-0804">Transcription</keyword>
<comment type="caution">
    <text evidence="15">The sequence shown here is derived from an EMBL/GenBank/DDBJ whole genome shotgun (WGS) entry which is preliminary data.</text>
</comment>
<comment type="PTM">
    <text evidence="12">Upon Fe-S cluster removal intramolecular disulfide bonds are formed.</text>
</comment>
<feature type="binding site" evidence="12">
    <location>
        <position position="56"/>
    </location>
    <ligand>
        <name>[4Fe-4S] cluster</name>
        <dbReference type="ChEBI" id="CHEBI:49883"/>
    </ligand>
</feature>
<protein>
    <recommendedName>
        <fullName evidence="12">Transcriptional regulator WhiB</fullName>
    </recommendedName>
</protein>
<keyword evidence="10 12" id="KW-1015">Disulfide bond</keyword>
<dbReference type="RefSeq" id="WP_156426003.1">
    <property type="nucleotide sequence ID" value="NZ_BMMH01000016.1"/>
</dbReference>
<keyword evidence="9 12" id="KW-0238">DNA-binding</keyword>
<evidence type="ECO:0000313" key="16">
    <source>
        <dbReference type="Proteomes" id="UP000638263"/>
    </source>
</evidence>
<comment type="similarity">
    <text evidence="2 12">Belongs to the WhiB family.</text>
</comment>
<evidence type="ECO:0000259" key="14">
    <source>
        <dbReference type="PROSITE" id="PS51674"/>
    </source>
</evidence>
<dbReference type="HAMAP" id="MF_01479">
    <property type="entry name" value="WhiB"/>
    <property type="match status" value="1"/>
</dbReference>
<feature type="binding site" evidence="12">
    <location>
        <position position="53"/>
    </location>
    <ligand>
        <name>[4Fe-4S] cluster</name>
        <dbReference type="ChEBI" id="CHEBI:49883"/>
    </ligand>
</feature>
<evidence type="ECO:0000256" key="9">
    <source>
        <dbReference type="ARBA" id="ARBA00023125"/>
    </source>
</evidence>
<gene>
    <name evidence="15" type="primary">whiB3</name>
    <name evidence="12" type="synonym">whiB</name>
    <name evidence="15" type="ORF">GCM10011588_56380</name>
</gene>
<keyword evidence="16" id="KW-1185">Reference proteome</keyword>
<dbReference type="Proteomes" id="UP000638263">
    <property type="component" value="Unassembled WGS sequence"/>
</dbReference>
<dbReference type="GO" id="GO:0005737">
    <property type="term" value="C:cytoplasm"/>
    <property type="evidence" value="ECO:0007669"/>
    <property type="project" value="UniProtKB-SubCell"/>
</dbReference>
<keyword evidence="7 12" id="KW-0411">Iron-sulfur</keyword>
<keyword evidence="8 12" id="KW-0805">Transcription regulation</keyword>
<dbReference type="GO" id="GO:0046872">
    <property type="term" value="F:metal ion binding"/>
    <property type="evidence" value="ECO:0007669"/>
    <property type="project" value="UniProtKB-KW"/>
</dbReference>
<evidence type="ECO:0000313" key="15">
    <source>
        <dbReference type="EMBL" id="GGL34358.1"/>
    </source>
</evidence>
<dbReference type="InterPro" id="IPR034768">
    <property type="entry name" value="4FE4S_WBL"/>
</dbReference>
<evidence type="ECO:0000256" key="4">
    <source>
        <dbReference type="ARBA" id="ARBA00022490"/>
    </source>
</evidence>
<evidence type="ECO:0000256" key="8">
    <source>
        <dbReference type="ARBA" id="ARBA00023015"/>
    </source>
</evidence>
<keyword evidence="3 12" id="KW-0004">4Fe-4S</keyword>
<evidence type="ECO:0000256" key="10">
    <source>
        <dbReference type="ARBA" id="ARBA00023157"/>
    </source>
</evidence>
<sequence>MSTVIQPRRPAAEAWDWQMNGSCRGLESTVFFHPEGERGRARAARVRRAKQICDTCPVLDRCRSYALAVGEQYGVWGGMSEDERRTHTQRAVTSSSTN</sequence>
<keyword evidence="4 12" id="KW-0963">Cytoplasm</keyword>
<comment type="subcellular location">
    <subcellularLocation>
        <location evidence="1 12">Cytoplasm</location>
    </subcellularLocation>
</comment>
<dbReference type="PANTHER" id="PTHR38839:SF5">
    <property type="entry name" value="TRANSCRIPTIONAL REGULATOR WHID"/>
    <property type="match status" value="1"/>
</dbReference>
<feature type="domain" description="4Fe-4S Wbl-type" evidence="14">
    <location>
        <begin position="22"/>
        <end position="86"/>
    </location>
</feature>
<feature type="compositionally biased region" description="Polar residues" evidence="13">
    <location>
        <begin position="89"/>
        <end position="98"/>
    </location>
</feature>
<evidence type="ECO:0000256" key="6">
    <source>
        <dbReference type="ARBA" id="ARBA00023004"/>
    </source>
</evidence>
<evidence type="ECO:0000256" key="2">
    <source>
        <dbReference type="ARBA" id="ARBA00006597"/>
    </source>
</evidence>
<dbReference type="GO" id="GO:0045454">
    <property type="term" value="P:cell redox homeostasis"/>
    <property type="evidence" value="ECO:0007669"/>
    <property type="project" value="TreeGrafter"/>
</dbReference>
<evidence type="ECO:0000256" key="3">
    <source>
        <dbReference type="ARBA" id="ARBA00022485"/>
    </source>
</evidence>
<name>A0A917VWD5_9NOCA</name>
<evidence type="ECO:0000256" key="13">
    <source>
        <dbReference type="SAM" id="MobiDB-lite"/>
    </source>
</evidence>
<dbReference type="AlphaFoldDB" id="A0A917VWD5"/>